<evidence type="ECO:0000313" key="2">
    <source>
        <dbReference type="EMBL" id="ARE88555.1"/>
    </source>
</evidence>
<protein>
    <submittedName>
        <fullName evidence="2">Uncharacterized protein</fullName>
    </submittedName>
</protein>
<proteinExistence type="predicted"/>
<name>A0AAC9RNT0_9CLOT</name>
<dbReference type="EMBL" id="CP017603">
    <property type="protein sequence ID" value="AOY77933.1"/>
    <property type="molecule type" value="Genomic_DNA"/>
</dbReference>
<dbReference type="Proteomes" id="UP000192478">
    <property type="component" value="Chromosome"/>
</dbReference>
<reference evidence="2 4" key="2">
    <citation type="submission" date="2017-03" db="EMBL/GenBank/DDBJ databases">
        <title>Complete sequence of Clostridium formicaceticum DSM 92.</title>
        <authorList>
            <person name="Poehlein A."/>
            <person name="Karl M."/>
            <person name="Bengelsdorf F.R."/>
            <person name="Duerre P."/>
            <person name="Daniel R."/>
        </authorList>
    </citation>
    <scope>NUCLEOTIDE SEQUENCE [LARGE SCALE GENOMIC DNA]</scope>
    <source>
        <strain evidence="2 4">DSM 92</strain>
    </source>
</reference>
<organism evidence="2 4">
    <name type="scientific">Clostridium formicaceticum</name>
    <dbReference type="NCBI Taxonomy" id="1497"/>
    <lineage>
        <taxon>Bacteria</taxon>
        <taxon>Bacillati</taxon>
        <taxon>Bacillota</taxon>
        <taxon>Clostridia</taxon>
        <taxon>Eubacteriales</taxon>
        <taxon>Clostridiaceae</taxon>
        <taxon>Clostridium</taxon>
    </lineage>
</organism>
<evidence type="ECO:0000313" key="3">
    <source>
        <dbReference type="Proteomes" id="UP000177894"/>
    </source>
</evidence>
<dbReference type="Proteomes" id="UP000177894">
    <property type="component" value="Chromosome"/>
</dbReference>
<dbReference type="InterPro" id="IPR046239">
    <property type="entry name" value="DUF6272"/>
</dbReference>
<dbReference type="RefSeq" id="WP_070972373.1">
    <property type="nucleotide sequence ID" value="NZ_CP017603.1"/>
</dbReference>
<dbReference type="Pfam" id="PF19788">
    <property type="entry name" value="DUF6272"/>
    <property type="match status" value="1"/>
</dbReference>
<dbReference type="NCBIfam" id="NF038262">
    <property type="entry name" value="SiaB_fam_kinase"/>
    <property type="match status" value="1"/>
</dbReference>
<accession>A0AAC9RNT0</accession>
<evidence type="ECO:0000313" key="1">
    <source>
        <dbReference type="EMBL" id="AOY77933.1"/>
    </source>
</evidence>
<evidence type="ECO:0000313" key="4">
    <source>
        <dbReference type="Proteomes" id="UP000192478"/>
    </source>
</evidence>
<dbReference type="KEGG" id="cfm:BJL90_19950"/>
<dbReference type="AlphaFoldDB" id="A0AAC9RNT0"/>
<sequence length="182" mass="20713">MESNNIYRLQKQLKESNIELIFSGTFSQGLIEELGDALRLRLLDQQVTKGKVSAAFFTFVELAQNIRNYLKSKETEEDYFMVSGSGVIAITKTQHGYCVNSGNIIFNSDIENLKEKLDKILSLDMESLKRHYKEVMRTEIDKETGGAGLGLVQIARKASRPIEYHFEKINETLSFYTLTVSV</sequence>
<gene>
    <name evidence="1" type="ORF">BJL90_19950</name>
    <name evidence="2" type="ORF">CLFO_29610</name>
</gene>
<dbReference type="EMBL" id="CP020559">
    <property type="protein sequence ID" value="ARE88555.1"/>
    <property type="molecule type" value="Genomic_DNA"/>
</dbReference>
<reference evidence="1 3" key="1">
    <citation type="submission" date="2016-10" db="EMBL/GenBank/DDBJ databases">
        <title>Complete Genome Sequence of Acetogen Clostridium formicoaceticum ATCC 27076.</title>
        <authorList>
            <person name="Bao T."/>
            <person name="Cheng C."/>
            <person name="Zhao J."/>
            <person name="Yang S.-T."/>
            <person name="Wang J."/>
            <person name="Wang M."/>
        </authorList>
    </citation>
    <scope>NUCLEOTIDE SEQUENCE [LARGE SCALE GENOMIC DNA]</scope>
    <source>
        <strain evidence="1 3">ATCC 27076</strain>
    </source>
</reference>
<keyword evidence="3" id="KW-1185">Reference proteome</keyword>